<dbReference type="PROSITE" id="PS00086">
    <property type="entry name" value="CYTOCHROME_P450"/>
    <property type="match status" value="1"/>
</dbReference>
<dbReference type="InterPro" id="IPR001128">
    <property type="entry name" value="Cyt_P450"/>
</dbReference>
<keyword evidence="2" id="KW-0560">Oxidoreductase</keyword>
<keyword evidence="2" id="KW-0503">Monooxygenase</keyword>
<dbReference type="RefSeq" id="WP_379488347.1">
    <property type="nucleotide sequence ID" value="NZ_JBHLWK010000018.1"/>
</dbReference>
<protein>
    <submittedName>
        <fullName evidence="3">Cytochrome P450</fullName>
    </submittedName>
</protein>
<sequence>MATAAPAVEKDYFTDHSVLLDPYDYFEQIRVHGPVYQMQSRDVLVVTGFAEAVEVLLNKRDFSSWLNPDPLVRLPFAVEGDDISALLEAHPSGEMELMVSYDGDKHAAARSLLNPLFTPSRLKANEAFMRSYADAMVRDVVAAGGCELVNKVATPFVTMVIADLLGVPADDREAFRQLIDSAPPPGNMDTPEGQSVHPLMVMAGYFARYIAERRAQPQDDVMTEMAAALYPDGSTPDAMEVVKSAMFLFAAGQDTSAKLIGNALRRLCEDQDLQQSLREDRKLIGPFLEEVLRIEGSTKATFRIAARTTRIGDMEVPAGKRVVVSLSAANRDPRRWDDPNSFRIGRPKIKEHVAFGRGAHTCAGAPLARAEVAVILDRFLEHTSAITLDEAHHGPAGDRTIAYEPSFIIRGLAELHVNFAPALHASTSSA</sequence>
<evidence type="ECO:0000256" key="2">
    <source>
        <dbReference type="RuleBase" id="RU000461"/>
    </source>
</evidence>
<dbReference type="SUPFAM" id="SSF48264">
    <property type="entry name" value="Cytochrome P450"/>
    <property type="match status" value="1"/>
</dbReference>
<reference evidence="3 4" key="1">
    <citation type="submission" date="2024-09" db="EMBL/GenBank/DDBJ databases">
        <authorList>
            <person name="Sun Q."/>
            <person name="Mori K."/>
        </authorList>
    </citation>
    <scope>NUCLEOTIDE SEQUENCE [LARGE SCALE GENOMIC DNA]</scope>
    <source>
        <strain evidence="3 4">CCM 7706</strain>
    </source>
</reference>
<gene>
    <name evidence="3" type="ORF">ACFFJC_15225</name>
</gene>
<keyword evidence="2" id="KW-0479">Metal-binding</keyword>
<dbReference type="PRINTS" id="PR00359">
    <property type="entry name" value="BP450"/>
</dbReference>
<keyword evidence="2" id="KW-0349">Heme</keyword>
<accession>A0ABV6CYY6</accession>
<dbReference type="Gene3D" id="1.10.630.10">
    <property type="entry name" value="Cytochrome P450"/>
    <property type="match status" value="1"/>
</dbReference>
<proteinExistence type="inferred from homology"/>
<name>A0ABV6CYY6_9SPHN</name>
<dbReference type="InterPro" id="IPR036396">
    <property type="entry name" value="Cyt_P450_sf"/>
</dbReference>
<keyword evidence="2" id="KW-0408">Iron</keyword>
<evidence type="ECO:0000313" key="4">
    <source>
        <dbReference type="Proteomes" id="UP001589798"/>
    </source>
</evidence>
<dbReference type="PANTHER" id="PTHR46696">
    <property type="entry name" value="P450, PUTATIVE (EUROFUNG)-RELATED"/>
    <property type="match status" value="1"/>
</dbReference>
<dbReference type="EMBL" id="JBHLWK010000018">
    <property type="protein sequence ID" value="MFC0205616.1"/>
    <property type="molecule type" value="Genomic_DNA"/>
</dbReference>
<comment type="caution">
    <text evidence="3">The sequence shown here is derived from an EMBL/GenBank/DDBJ whole genome shotgun (WGS) entry which is preliminary data.</text>
</comment>
<organism evidence="3 4">
    <name type="scientific">Novosphingobium soli</name>
    <dbReference type="NCBI Taxonomy" id="574956"/>
    <lineage>
        <taxon>Bacteria</taxon>
        <taxon>Pseudomonadati</taxon>
        <taxon>Pseudomonadota</taxon>
        <taxon>Alphaproteobacteria</taxon>
        <taxon>Sphingomonadales</taxon>
        <taxon>Sphingomonadaceae</taxon>
        <taxon>Novosphingobium</taxon>
    </lineage>
</organism>
<dbReference type="Pfam" id="PF00067">
    <property type="entry name" value="p450"/>
    <property type="match status" value="1"/>
</dbReference>
<evidence type="ECO:0000256" key="1">
    <source>
        <dbReference type="ARBA" id="ARBA00010617"/>
    </source>
</evidence>
<evidence type="ECO:0000313" key="3">
    <source>
        <dbReference type="EMBL" id="MFC0205616.1"/>
    </source>
</evidence>
<dbReference type="PANTHER" id="PTHR46696:SF6">
    <property type="entry name" value="P450, PUTATIVE (EUROFUNG)-RELATED"/>
    <property type="match status" value="1"/>
</dbReference>
<dbReference type="InterPro" id="IPR017972">
    <property type="entry name" value="Cyt_P450_CS"/>
</dbReference>
<dbReference type="Proteomes" id="UP001589798">
    <property type="component" value="Unassembled WGS sequence"/>
</dbReference>
<dbReference type="InterPro" id="IPR002397">
    <property type="entry name" value="Cyt_P450_B"/>
</dbReference>
<keyword evidence="4" id="KW-1185">Reference proteome</keyword>
<comment type="similarity">
    <text evidence="1 2">Belongs to the cytochrome P450 family.</text>
</comment>